<dbReference type="RefSeq" id="XP_022626983.1">
    <property type="nucleotide sequence ID" value="XM_022774935.1"/>
</dbReference>
<name>A0A0C7MTN4_9SACH</name>
<keyword evidence="2" id="KW-1185">Reference proteome</keyword>
<evidence type="ECO:0000313" key="2">
    <source>
        <dbReference type="Proteomes" id="UP000054304"/>
    </source>
</evidence>
<dbReference type="STRING" id="1245769.A0A0C7MTN4"/>
<dbReference type="Pfam" id="PF12824">
    <property type="entry name" value="MRP-L20"/>
    <property type="match status" value="1"/>
</dbReference>
<dbReference type="GeneID" id="34684148"/>
<dbReference type="EMBL" id="LN736360">
    <property type="protein sequence ID" value="CEP60742.1"/>
    <property type="molecule type" value="Genomic_DNA"/>
</dbReference>
<dbReference type="Proteomes" id="UP000054304">
    <property type="component" value="Unassembled WGS sequence"/>
</dbReference>
<dbReference type="GO" id="GO:0005762">
    <property type="term" value="C:mitochondrial large ribosomal subunit"/>
    <property type="evidence" value="ECO:0007669"/>
    <property type="project" value="EnsemblFungi"/>
</dbReference>
<dbReference type="GO" id="GO:0003735">
    <property type="term" value="F:structural constituent of ribosome"/>
    <property type="evidence" value="ECO:0007669"/>
    <property type="project" value="EnsemblFungi"/>
</dbReference>
<dbReference type="PANTHER" id="PTHR28266:SF1">
    <property type="entry name" value="LARGE RIBOSOMAL SUBUNIT PROTEIN ML58"/>
    <property type="match status" value="1"/>
</dbReference>
<proteinExistence type="predicted"/>
<dbReference type="InterPro" id="IPR024388">
    <property type="entry name" value="Ribosomal_mL58"/>
</dbReference>
<organism evidence="1 2">
    <name type="scientific">Lachancea lanzarotensis</name>
    <dbReference type="NCBI Taxonomy" id="1245769"/>
    <lineage>
        <taxon>Eukaryota</taxon>
        <taxon>Fungi</taxon>
        <taxon>Dikarya</taxon>
        <taxon>Ascomycota</taxon>
        <taxon>Saccharomycotina</taxon>
        <taxon>Saccharomycetes</taxon>
        <taxon>Saccharomycetales</taxon>
        <taxon>Saccharomycetaceae</taxon>
        <taxon>Lachancea</taxon>
    </lineage>
</organism>
<protein>
    <submittedName>
        <fullName evidence="1">LALA0S01e17920g1_1</fullName>
    </submittedName>
</protein>
<evidence type="ECO:0000313" key="1">
    <source>
        <dbReference type="EMBL" id="CEP60742.1"/>
    </source>
</evidence>
<dbReference type="OrthoDB" id="6021263at2759"/>
<accession>A0A0C7MTN4</accession>
<dbReference type="HOGENOM" id="CLU_089054_1_0_1"/>
<dbReference type="AlphaFoldDB" id="A0A0C7MTN4"/>
<dbReference type="PANTHER" id="PTHR28266">
    <property type="entry name" value="54S RIBOSOMAL PROTEIN L20, MITOCHONDRIAL"/>
    <property type="match status" value="1"/>
</dbReference>
<reference evidence="1 2" key="1">
    <citation type="submission" date="2014-12" db="EMBL/GenBank/DDBJ databases">
        <authorList>
            <person name="Neuveglise Cecile"/>
        </authorList>
    </citation>
    <scope>NUCLEOTIDE SEQUENCE [LARGE SCALE GENOMIC DNA]</scope>
    <source>
        <strain evidence="1 2">CBS 12615</strain>
    </source>
</reference>
<sequence length="200" mass="23122">MSFVRQLHTSVQRGAESIRTTKNGSGKLKQLKSTPNLYNSKASSYNYRGVLRAKIEPGTYHVPSQSSSTGSINSETFPRAFMPREDPRRKYVQTLRPRDGLQANWAPALHVQKEKSYHLKPEQIAEIQKLRLENPDKYTRKALAQKFNVSPLFVSLVSSATPGRMSEMTQRLQTIKDEWHPKRALARDDRKKRKLLWYRP</sequence>
<gene>
    <name evidence="1" type="ORF">LALA0_S01e17920g</name>
</gene>